<sequence length="51" mass="5457">MSIHVSAGAEKAEVFKTESIPSINLIIDLYNADFAATDLGDEVRSGGDHNH</sequence>
<evidence type="ECO:0000313" key="4">
    <source>
        <dbReference type="Proteomes" id="UP000198939"/>
    </source>
</evidence>
<dbReference type="EMBL" id="FNXB01000059">
    <property type="protein sequence ID" value="SEI19643.1"/>
    <property type="molecule type" value="Genomic_DNA"/>
</dbReference>
<dbReference type="Proteomes" id="UP000198939">
    <property type="component" value="Unassembled WGS sequence"/>
</dbReference>
<reference evidence="2 4" key="1">
    <citation type="submission" date="2016-10" db="EMBL/GenBank/DDBJ databases">
        <authorList>
            <person name="Varghese N."/>
            <person name="Submissions S."/>
        </authorList>
    </citation>
    <scope>NUCLEOTIDE SEQUENCE [LARGE SCALE GENOMIC DNA]</scope>
    <source>
        <strain evidence="2 4">CGMCC 1.7071</strain>
    </source>
</reference>
<dbReference type="EMBL" id="FOCV01000047">
    <property type="protein sequence ID" value="SEP18667.1"/>
    <property type="molecule type" value="Genomic_DNA"/>
</dbReference>
<organism evidence="1 3">
    <name type="scientific">Rhizobium tibeticum</name>
    <dbReference type="NCBI Taxonomy" id="501024"/>
    <lineage>
        <taxon>Bacteria</taxon>
        <taxon>Pseudomonadati</taxon>
        <taxon>Pseudomonadota</taxon>
        <taxon>Alphaproteobacteria</taxon>
        <taxon>Hyphomicrobiales</taxon>
        <taxon>Rhizobiaceae</taxon>
        <taxon>Rhizobium/Agrobacterium group</taxon>
        <taxon>Rhizobium</taxon>
    </lineage>
</organism>
<dbReference type="Proteomes" id="UP000183063">
    <property type="component" value="Unassembled WGS sequence"/>
</dbReference>
<proteinExistence type="predicted"/>
<evidence type="ECO:0000313" key="2">
    <source>
        <dbReference type="EMBL" id="SEP18667.1"/>
    </source>
</evidence>
<dbReference type="STRING" id="501024.RTCCBAU85039_6211"/>
<name>A0A1H8VTW8_9HYPH</name>
<accession>A0A1H8VTW8</accession>
<keyword evidence="4" id="KW-1185">Reference proteome</keyword>
<reference evidence="1" key="2">
    <citation type="submission" date="2016-10" db="EMBL/GenBank/DDBJ databases">
        <authorList>
            <person name="de Groot N.N."/>
        </authorList>
    </citation>
    <scope>NUCLEOTIDE SEQUENCE [LARGE SCALE GENOMIC DNA]</scope>
    <source>
        <strain evidence="1">CCBAU85039</strain>
    </source>
</reference>
<evidence type="ECO:0000313" key="3">
    <source>
        <dbReference type="Proteomes" id="UP000183063"/>
    </source>
</evidence>
<dbReference type="AlphaFoldDB" id="A0A1H8VTW8"/>
<gene>
    <name evidence="1" type="ORF">RTCCBAU85039_6211</name>
    <name evidence="2" type="ORF">SAMN05216228_10477</name>
</gene>
<protein>
    <submittedName>
        <fullName evidence="1">Uncharacterized protein</fullName>
    </submittedName>
</protein>
<evidence type="ECO:0000313" key="1">
    <source>
        <dbReference type="EMBL" id="SEI19643.1"/>
    </source>
</evidence>
<reference evidence="3" key="3">
    <citation type="submission" date="2016-10" db="EMBL/GenBank/DDBJ databases">
        <authorList>
            <person name="Wibberg D."/>
        </authorList>
    </citation>
    <scope>NUCLEOTIDE SEQUENCE [LARGE SCALE GENOMIC DNA]</scope>
</reference>